<gene>
    <name evidence="1" type="ORF">D1013_19200</name>
</gene>
<organism evidence="1 2">
    <name type="scientific">Euzebyella marina</name>
    <dbReference type="NCBI Taxonomy" id="1761453"/>
    <lineage>
        <taxon>Bacteria</taxon>
        <taxon>Pseudomonadati</taxon>
        <taxon>Bacteroidota</taxon>
        <taxon>Flavobacteriia</taxon>
        <taxon>Flavobacteriales</taxon>
        <taxon>Flavobacteriaceae</taxon>
        <taxon>Euzebyella</taxon>
    </lineage>
</organism>
<reference evidence="1 2" key="1">
    <citation type="submission" date="2018-08" db="EMBL/GenBank/DDBJ databases">
        <title>The reduced genetic potential of extracellular carbohydrate catabolism in Euzebyella marina RN62, a Flavobacteriia bacterium isolated from the hadal water.</title>
        <authorList>
            <person name="Xue C."/>
        </authorList>
    </citation>
    <scope>NUCLEOTIDE SEQUENCE [LARGE SCALE GENOMIC DNA]</scope>
    <source>
        <strain evidence="1 2">RN62</strain>
    </source>
</reference>
<proteinExistence type="predicted"/>
<dbReference type="EMBL" id="CP032050">
    <property type="protein sequence ID" value="AYN69361.1"/>
    <property type="molecule type" value="Genomic_DNA"/>
</dbReference>
<dbReference type="Proteomes" id="UP000276309">
    <property type="component" value="Chromosome"/>
</dbReference>
<sequence length="62" mass="7494">MKLKLPECYRPKVIDGWVFREFVKAEAKASAFFMISFLDFYQFEWFRLSEACFLITFLINPN</sequence>
<protein>
    <submittedName>
        <fullName evidence="1">Uncharacterized protein</fullName>
    </submittedName>
</protein>
<accession>A0A3G2LAY4</accession>
<dbReference type="AlphaFoldDB" id="A0A3G2LAY4"/>
<dbReference type="KEGG" id="emar:D1013_19200"/>
<keyword evidence="2" id="KW-1185">Reference proteome</keyword>
<evidence type="ECO:0000313" key="2">
    <source>
        <dbReference type="Proteomes" id="UP000276309"/>
    </source>
</evidence>
<name>A0A3G2LAY4_9FLAO</name>
<evidence type="ECO:0000313" key="1">
    <source>
        <dbReference type="EMBL" id="AYN69361.1"/>
    </source>
</evidence>